<keyword evidence="4" id="KW-1015">Disulfide bond</keyword>
<evidence type="ECO:0000313" key="8">
    <source>
        <dbReference type="EMBL" id="CAH3134166.1"/>
    </source>
</evidence>
<dbReference type="InterPro" id="IPR024731">
    <property type="entry name" value="NELL2-like_EGF"/>
</dbReference>
<dbReference type="InterPro" id="IPR001881">
    <property type="entry name" value="EGF-like_Ca-bd_dom"/>
</dbReference>
<dbReference type="GO" id="GO:0005615">
    <property type="term" value="C:extracellular space"/>
    <property type="evidence" value="ECO:0007669"/>
    <property type="project" value="TreeGrafter"/>
</dbReference>
<dbReference type="InterPro" id="IPR049883">
    <property type="entry name" value="NOTCH1_EGF-like"/>
</dbReference>
<protein>
    <recommendedName>
        <fullName evidence="7">EGF-like domain-containing protein</fullName>
    </recommendedName>
</protein>
<dbReference type="PROSITE" id="PS01186">
    <property type="entry name" value="EGF_2"/>
    <property type="match status" value="1"/>
</dbReference>
<evidence type="ECO:0000256" key="4">
    <source>
        <dbReference type="ARBA" id="ARBA00023157"/>
    </source>
</evidence>
<dbReference type="PANTHER" id="PTHR24042:SF5">
    <property type="entry name" value="EGF-LIKE CALCIUM-BINDING DOMAIN-CONTAINING PROTEIN"/>
    <property type="match status" value="1"/>
</dbReference>
<comment type="caution">
    <text evidence="8">The sequence shown here is derived from an EMBL/GenBank/DDBJ whole genome shotgun (WGS) entry which is preliminary data.</text>
</comment>
<proteinExistence type="predicted"/>
<evidence type="ECO:0000256" key="5">
    <source>
        <dbReference type="ARBA" id="ARBA00023180"/>
    </source>
</evidence>
<dbReference type="PROSITE" id="PS50026">
    <property type="entry name" value="EGF_3"/>
    <property type="match status" value="1"/>
</dbReference>
<dbReference type="AlphaFoldDB" id="A0AAU9X3C8"/>
<dbReference type="Proteomes" id="UP001159428">
    <property type="component" value="Unassembled WGS sequence"/>
</dbReference>
<dbReference type="EMBL" id="CALNXJ010000028">
    <property type="protein sequence ID" value="CAH3134166.1"/>
    <property type="molecule type" value="Genomic_DNA"/>
</dbReference>
<evidence type="ECO:0000259" key="7">
    <source>
        <dbReference type="PROSITE" id="PS50026"/>
    </source>
</evidence>
<organism evidence="8 9">
    <name type="scientific">Pocillopora meandrina</name>
    <dbReference type="NCBI Taxonomy" id="46732"/>
    <lineage>
        <taxon>Eukaryota</taxon>
        <taxon>Metazoa</taxon>
        <taxon>Cnidaria</taxon>
        <taxon>Anthozoa</taxon>
        <taxon>Hexacorallia</taxon>
        <taxon>Scleractinia</taxon>
        <taxon>Astrocoeniina</taxon>
        <taxon>Pocilloporidae</taxon>
        <taxon>Pocillopora</taxon>
    </lineage>
</organism>
<dbReference type="Gene3D" id="2.10.25.10">
    <property type="entry name" value="Laminin"/>
    <property type="match status" value="2"/>
</dbReference>
<dbReference type="Pfam" id="PF12947">
    <property type="entry name" value="EGF_3"/>
    <property type="match status" value="1"/>
</dbReference>
<dbReference type="PANTHER" id="PTHR24042">
    <property type="entry name" value="NEL HOMOLOG"/>
    <property type="match status" value="1"/>
</dbReference>
<dbReference type="CDD" id="cd00054">
    <property type="entry name" value="EGF_CA"/>
    <property type="match status" value="1"/>
</dbReference>
<evidence type="ECO:0000256" key="3">
    <source>
        <dbReference type="ARBA" id="ARBA00022737"/>
    </source>
</evidence>
<evidence type="ECO:0000256" key="6">
    <source>
        <dbReference type="PROSITE-ProRule" id="PRU00076"/>
    </source>
</evidence>
<dbReference type="SMART" id="SM00181">
    <property type="entry name" value="EGF"/>
    <property type="match status" value="1"/>
</dbReference>
<dbReference type="InterPro" id="IPR000742">
    <property type="entry name" value="EGF"/>
</dbReference>
<dbReference type="GO" id="GO:0005509">
    <property type="term" value="F:calcium ion binding"/>
    <property type="evidence" value="ECO:0007669"/>
    <property type="project" value="InterPro"/>
</dbReference>
<comment type="caution">
    <text evidence="6">Lacks conserved residue(s) required for the propagation of feature annotation.</text>
</comment>
<dbReference type="Pfam" id="PF07645">
    <property type="entry name" value="EGF_CA"/>
    <property type="match status" value="1"/>
</dbReference>
<feature type="domain" description="EGF-like" evidence="7">
    <location>
        <begin position="10"/>
        <end position="50"/>
    </location>
</feature>
<evidence type="ECO:0000313" key="9">
    <source>
        <dbReference type="Proteomes" id="UP001159428"/>
    </source>
</evidence>
<evidence type="ECO:0000256" key="2">
    <source>
        <dbReference type="ARBA" id="ARBA00022729"/>
    </source>
</evidence>
<reference evidence="8 9" key="1">
    <citation type="submission" date="2022-05" db="EMBL/GenBank/DDBJ databases">
        <authorList>
            <consortium name="Genoscope - CEA"/>
            <person name="William W."/>
        </authorList>
    </citation>
    <scope>NUCLEOTIDE SEQUENCE [LARGE SCALE GENOMIC DNA]</scope>
</reference>
<keyword evidence="2" id="KW-0732">Signal</keyword>
<keyword evidence="1 6" id="KW-0245">EGF-like domain</keyword>
<sequence>MAPCDMKTEDLDECISTIPVCDVNAECVNTIGSHICSCKAGFTGNGKKCIDVDECANKSHDYDVNAYCNNTVGSYRCSFNSWYQGNGTSCYFGEFN</sequence>
<name>A0AAU9X3C8_9CNID</name>
<dbReference type="FunFam" id="2.10.25.10:FF:000038">
    <property type="entry name" value="Fibrillin 2"/>
    <property type="match status" value="2"/>
</dbReference>
<evidence type="ECO:0000256" key="1">
    <source>
        <dbReference type="ARBA" id="ARBA00022536"/>
    </source>
</evidence>
<keyword evidence="5" id="KW-0325">Glycoprotein</keyword>
<keyword evidence="9" id="KW-1185">Reference proteome</keyword>
<dbReference type="InterPro" id="IPR051586">
    <property type="entry name" value="PKC-binding_NELL"/>
</dbReference>
<dbReference type="SUPFAM" id="SSF57196">
    <property type="entry name" value="EGF/Laminin"/>
    <property type="match status" value="2"/>
</dbReference>
<gene>
    <name evidence="8" type="ORF">PMEA_00015755</name>
</gene>
<dbReference type="GO" id="GO:0008201">
    <property type="term" value="F:heparin binding"/>
    <property type="evidence" value="ECO:0007669"/>
    <property type="project" value="TreeGrafter"/>
</dbReference>
<dbReference type="SMART" id="SM00179">
    <property type="entry name" value="EGF_CA"/>
    <property type="match status" value="2"/>
</dbReference>
<accession>A0AAU9X3C8</accession>
<keyword evidence="3" id="KW-0677">Repeat</keyword>